<accession>A0ABT3B0E9</accession>
<protein>
    <submittedName>
        <fullName evidence="3">Dienelactone hydrolase family protein</fullName>
    </submittedName>
</protein>
<dbReference type="SUPFAM" id="SSF53474">
    <property type="entry name" value="alpha/beta-Hydrolases"/>
    <property type="match status" value="1"/>
</dbReference>
<proteinExistence type="predicted"/>
<organism evidence="3 4">
    <name type="scientific">Plectonema radiosum NIES-515</name>
    <dbReference type="NCBI Taxonomy" id="2986073"/>
    <lineage>
        <taxon>Bacteria</taxon>
        <taxon>Bacillati</taxon>
        <taxon>Cyanobacteriota</taxon>
        <taxon>Cyanophyceae</taxon>
        <taxon>Oscillatoriophycideae</taxon>
        <taxon>Oscillatoriales</taxon>
        <taxon>Microcoleaceae</taxon>
        <taxon>Plectonema</taxon>
    </lineage>
</organism>
<sequence length="264" mass="29192">MKFLFSVLVAPVVLLSTSAQTLAAIQTKMVEYKHGNAVLEGYLAYDDAIQGKRPGVLVVHEWNGLQSYVKKRTEQLAKLGYVAFAIDMYGKGIRPKNPQESAAQATIYRQDRKLMRDRATAGLQVLQQNSLTDVKRIAAIGYCFGGGTVLELARSGANIAGVVSFHGNLDTPNPSDAKNIKAKVLVLHGANDPLVPKEQVKAFETEMRQANVKWQLVSYPQAVHSFTNPESGDDPSKGVAYNKNADERSWRAMKQFFAQIFQYK</sequence>
<dbReference type="PANTHER" id="PTHR22946">
    <property type="entry name" value="DIENELACTONE HYDROLASE DOMAIN-CONTAINING PROTEIN-RELATED"/>
    <property type="match status" value="1"/>
</dbReference>
<feature type="chain" id="PRO_5045249172" evidence="1">
    <location>
        <begin position="24"/>
        <end position="264"/>
    </location>
</feature>
<gene>
    <name evidence="3" type="ORF">OGM63_12545</name>
</gene>
<keyword evidence="1" id="KW-0732">Signal</keyword>
<keyword evidence="3" id="KW-0378">Hydrolase</keyword>
<evidence type="ECO:0000313" key="3">
    <source>
        <dbReference type="EMBL" id="MCV3214329.1"/>
    </source>
</evidence>
<feature type="signal peptide" evidence="1">
    <location>
        <begin position="1"/>
        <end position="23"/>
    </location>
</feature>
<reference evidence="3 4" key="1">
    <citation type="submission" date="2022-10" db="EMBL/GenBank/DDBJ databases">
        <title>Identification of biosynthetic pathway for the production of the potent trypsin inhibitor radiosumin.</title>
        <authorList>
            <person name="Fewer D.P."/>
            <person name="Delbaje E."/>
            <person name="Ouyang X."/>
            <person name="Agostino P.D."/>
            <person name="Wahlsten M."/>
            <person name="Jokela J."/>
            <person name="Permi P."/>
            <person name="Haapaniemi E."/>
            <person name="Koistinen H."/>
        </authorList>
    </citation>
    <scope>NUCLEOTIDE SEQUENCE [LARGE SCALE GENOMIC DNA]</scope>
    <source>
        <strain evidence="3 4">NIES-515</strain>
    </source>
</reference>
<keyword evidence="4" id="KW-1185">Reference proteome</keyword>
<dbReference type="GO" id="GO:0016787">
    <property type="term" value="F:hydrolase activity"/>
    <property type="evidence" value="ECO:0007669"/>
    <property type="project" value="UniProtKB-KW"/>
</dbReference>
<name>A0ABT3B0E9_9CYAN</name>
<comment type="caution">
    <text evidence="3">The sequence shown here is derived from an EMBL/GenBank/DDBJ whole genome shotgun (WGS) entry which is preliminary data.</text>
</comment>
<dbReference type="Gene3D" id="3.40.50.1820">
    <property type="entry name" value="alpha/beta hydrolase"/>
    <property type="match status" value="1"/>
</dbReference>
<feature type="domain" description="Dienelactone hydrolase" evidence="2">
    <location>
        <begin position="40"/>
        <end position="260"/>
    </location>
</feature>
<dbReference type="InterPro" id="IPR002925">
    <property type="entry name" value="Dienelactn_hydro"/>
</dbReference>
<dbReference type="PANTHER" id="PTHR22946:SF0">
    <property type="entry name" value="DIENELACTONE HYDROLASE DOMAIN-CONTAINING PROTEIN"/>
    <property type="match status" value="1"/>
</dbReference>
<dbReference type="RefSeq" id="WP_263745904.1">
    <property type="nucleotide sequence ID" value="NZ_JAOWRF010000191.1"/>
</dbReference>
<dbReference type="EMBL" id="JAOWRF010000191">
    <property type="protein sequence ID" value="MCV3214329.1"/>
    <property type="molecule type" value="Genomic_DNA"/>
</dbReference>
<dbReference type="Proteomes" id="UP001526143">
    <property type="component" value="Unassembled WGS sequence"/>
</dbReference>
<evidence type="ECO:0000259" key="2">
    <source>
        <dbReference type="Pfam" id="PF01738"/>
    </source>
</evidence>
<evidence type="ECO:0000313" key="4">
    <source>
        <dbReference type="Proteomes" id="UP001526143"/>
    </source>
</evidence>
<dbReference type="InterPro" id="IPR050261">
    <property type="entry name" value="FrsA_esterase"/>
</dbReference>
<dbReference type="InterPro" id="IPR029058">
    <property type="entry name" value="AB_hydrolase_fold"/>
</dbReference>
<dbReference type="Pfam" id="PF01738">
    <property type="entry name" value="DLH"/>
    <property type="match status" value="1"/>
</dbReference>
<evidence type="ECO:0000256" key="1">
    <source>
        <dbReference type="SAM" id="SignalP"/>
    </source>
</evidence>